<evidence type="ECO:0000256" key="7">
    <source>
        <dbReference type="ARBA" id="ARBA00023288"/>
    </source>
</evidence>
<proteinExistence type="predicted"/>
<dbReference type="EMBL" id="UGXS01000004">
    <property type="protein sequence ID" value="SUH13666.1"/>
    <property type="molecule type" value="Genomic_DNA"/>
</dbReference>
<dbReference type="PANTHER" id="PTHR33734">
    <property type="entry name" value="LYSM DOMAIN-CONTAINING GPI-ANCHORED PROTEIN 2"/>
    <property type="match status" value="1"/>
</dbReference>
<dbReference type="GO" id="GO:0005886">
    <property type="term" value="C:plasma membrane"/>
    <property type="evidence" value="ECO:0007669"/>
    <property type="project" value="UniProtKB-SubCell"/>
</dbReference>
<evidence type="ECO:0000256" key="5">
    <source>
        <dbReference type="ARBA" id="ARBA00023136"/>
    </source>
</evidence>
<dbReference type="FunFam" id="3.10.350.10:FF:000006">
    <property type="entry name" value="YgeR family lipoprotein"/>
    <property type="match status" value="1"/>
</dbReference>
<comment type="subcellular location">
    <subcellularLocation>
        <location evidence="1">Cell inner membrane</location>
        <topology evidence="1">Lipid-anchor</topology>
    </subcellularLocation>
</comment>
<accession>A0A379W4U8</accession>
<organism evidence="10 11">
    <name type="scientific">Salmonella enterica I</name>
    <dbReference type="NCBI Taxonomy" id="59201"/>
    <lineage>
        <taxon>Bacteria</taxon>
        <taxon>Pseudomonadati</taxon>
        <taxon>Pseudomonadota</taxon>
        <taxon>Gammaproteobacteria</taxon>
        <taxon>Enterobacterales</taxon>
        <taxon>Enterobacteriaceae</taxon>
        <taxon>Salmonella</taxon>
    </lineage>
</organism>
<feature type="domain" description="LysM" evidence="9">
    <location>
        <begin position="40"/>
        <end position="84"/>
    </location>
</feature>
<name>A0A379W4U8_SALET</name>
<dbReference type="Gene3D" id="3.10.350.10">
    <property type="entry name" value="LysM domain"/>
    <property type="match status" value="1"/>
</dbReference>
<dbReference type="Proteomes" id="UP000255509">
    <property type="component" value="Unassembled WGS sequence"/>
</dbReference>
<dbReference type="CDD" id="cd00118">
    <property type="entry name" value="LysM"/>
    <property type="match status" value="1"/>
</dbReference>
<evidence type="ECO:0000256" key="8">
    <source>
        <dbReference type="SAM" id="MobiDB-lite"/>
    </source>
</evidence>
<sequence>MVLSAGRLNKNSLGIAVLLCTGLLLAGCSSNSGSGTYSGSVYTVKRGDTLYRISRATGTSVKELARLNGISPPYTIEVGQRIKVRGSAKSSSSTRKTSNKQQQKLLRSDRHLRCQNPPGRRWGSVVGYGLLTVK</sequence>
<dbReference type="InterPro" id="IPR018392">
    <property type="entry name" value="LysM"/>
</dbReference>
<dbReference type="PANTHER" id="PTHR33734:SF22">
    <property type="entry name" value="MEMBRANE-BOUND LYTIC MUREIN TRANSGLYCOSYLASE D"/>
    <property type="match status" value="1"/>
</dbReference>
<evidence type="ECO:0000256" key="3">
    <source>
        <dbReference type="ARBA" id="ARBA00022519"/>
    </source>
</evidence>
<evidence type="ECO:0000256" key="4">
    <source>
        <dbReference type="ARBA" id="ARBA00022729"/>
    </source>
</evidence>
<gene>
    <name evidence="10" type="primary">SBOV30881_1</name>
    <name evidence="10" type="ORF">NCTC8258_01314</name>
</gene>
<evidence type="ECO:0000256" key="1">
    <source>
        <dbReference type="ARBA" id="ARBA00004519"/>
    </source>
</evidence>
<dbReference type="PROSITE" id="PS51782">
    <property type="entry name" value="LYSM"/>
    <property type="match status" value="1"/>
</dbReference>
<keyword evidence="4" id="KW-0732">Signal</keyword>
<protein>
    <submittedName>
        <fullName evidence="10">Possible lipoprotein</fullName>
    </submittedName>
</protein>
<dbReference type="SUPFAM" id="SSF54106">
    <property type="entry name" value="LysM domain"/>
    <property type="match status" value="1"/>
</dbReference>
<keyword evidence="3" id="KW-0997">Cell inner membrane</keyword>
<dbReference type="InterPro" id="IPR036779">
    <property type="entry name" value="LysM_dom_sf"/>
</dbReference>
<dbReference type="GO" id="GO:0008932">
    <property type="term" value="F:lytic endotransglycosylase activity"/>
    <property type="evidence" value="ECO:0007669"/>
    <property type="project" value="TreeGrafter"/>
</dbReference>
<evidence type="ECO:0000313" key="10">
    <source>
        <dbReference type="EMBL" id="SUH13666.1"/>
    </source>
</evidence>
<evidence type="ECO:0000313" key="11">
    <source>
        <dbReference type="Proteomes" id="UP000255509"/>
    </source>
</evidence>
<evidence type="ECO:0000256" key="2">
    <source>
        <dbReference type="ARBA" id="ARBA00022475"/>
    </source>
</evidence>
<keyword evidence="7 10" id="KW-0449">Lipoprotein</keyword>
<keyword evidence="5" id="KW-0472">Membrane</keyword>
<reference evidence="10 11" key="1">
    <citation type="submission" date="2018-06" db="EMBL/GenBank/DDBJ databases">
        <authorList>
            <consortium name="Pathogen Informatics"/>
            <person name="Doyle S."/>
        </authorList>
    </citation>
    <scope>NUCLEOTIDE SEQUENCE [LARGE SCALE GENOMIC DNA]</scope>
    <source>
        <strain evidence="10 11">NCTC8258</strain>
    </source>
</reference>
<keyword evidence="2" id="KW-1003">Cell membrane</keyword>
<feature type="compositionally biased region" description="Low complexity" evidence="8">
    <location>
        <begin position="87"/>
        <end position="104"/>
    </location>
</feature>
<evidence type="ECO:0000259" key="9">
    <source>
        <dbReference type="PROSITE" id="PS51782"/>
    </source>
</evidence>
<evidence type="ECO:0000256" key="6">
    <source>
        <dbReference type="ARBA" id="ARBA00023139"/>
    </source>
</evidence>
<dbReference type="SMART" id="SM00257">
    <property type="entry name" value="LysM"/>
    <property type="match status" value="1"/>
</dbReference>
<keyword evidence="6" id="KW-0564">Palmitate</keyword>
<dbReference type="PROSITE" id="PS51257">
    <property type="entry name" value="PROKAR_LIPOPROTEIN"/>
    <property type="match status" value="1"/>
</dbReference>
<dbReference type="AlphaFoldDB" id="A0A379W4U8"/>
<feature type="region of interest" description="Disordered" evidence="8">
    <location>
        <begin position="83"/>
        <end position="106"/>
    </location>
</feature>
<dbReference type="Pfam" id="PF01476">
    <property type="entry name" value="LysM"/>
    <property type="match status" value="1"/>
</dbReference>